<evidence type="ECO:0000259" key="3">
    <source>
        <dbReference type="Pfam" id="PF00501"/>
    </source>
</evidence>
<name>A0A077WFH4_9FUNG</name>
<dbReference type="PANTHER" id="PTHR24096">
    <property type="entry name" value="LONG-CHAIN-FATTY-ACID--COA LIGASE"/>
    <property type="match status" value="1"/>
</dbReference>
<dbReference type="OrthoDB" id="10253869at2759"/>
<dbReference type="AlphaFoldDB" id="A0A077WFH4"/>
<comment type="similarity">
    <text evidence="1">Belongs to the ATP-dependent AMP-binding enzyme family.</text>
</comment>
<dbReference type="EMBL" id="LK023318">
    <property type="protein sequence ID" value="CDS05879.1"/>
    <property type="molecule type" value="Genomic_DNA"/>
</dbReference>
<reference evidence="4" key="1">
    <citation type="journal article" date="2014" name="Genome Announc.">
        <title>De novo whole-genome sequence and genome annotation of Lichtheimia ramosa.</title>
        <authorList>
            <person name="Linde J."/>
            <person name="Schwartze V."/>
            <person name="Binder U."/>
            <person name="Lass-Florl C."/>
            <person name="Voigt K."/>
            <person name="Horn F."/>
        </authorList>
    </citation>
    <scope>NUCLEOTIDE SEQUENCE</scope>
    <source>
        <strain evidence="4">JMRC FSU:6197</strain>
    </source>
</reference>
<organism evidence="4">
    <name type="scientific">Lichtheimia ramosa</name>
    <dbReference type="NCBI Taxonomy" id="688394"/>
    <lineage>
        <taxon>Eukaryota</taxon>
        <taxon>Fungi</taxon>
        <taxon>Fungi incertae sedis</taxon>
        <taxon>Mucoromycota</taxon>
        <taxon>Mucoromycotina</taxon>
        <taxon>Mucoromycetes</taxon>
        <taxon>Mucorales</taxon>
        <taxon>Lichtheimiaceae</taxon>
        <taxon>Lichtheimia</taxon>
    </lineage>
</organism>
<dbReference type="PANTHER" id="PTHR24096:SF149">
    <property type="entry name" value="AMP-BINDING DOMAIN-CONTAINING PROTEIN-RELATED"/>
    <property type="match status" value="1"/>
</dbReference>
<dbReference type="Pfam" id="PF00501">
    <property type="entry name" value="AMP-binding"/>
    <property type="match status" value="1"/>
</dbReference>
<dbReference type="InterPro" id="IPR042099">
    <property type="entry name" value="ANL_N_sf"/>
</dbReference>
<protein>
    <recommendedName>
        <fullName evidence="3">AMP-dependent synthetase/ligase domain-containing protein</fullName>
    </recommendedName>
</protein>
<gene>
    <name evidence="4" type="ORF">LRAMOSA08407</name>
</gene>
<evidence type="ECO:0000313" key="4">
    <source>
        <dbReference type="EMBL" id="CDS05879.1"/>
    </source>
</evidence>
<keyword evidence="2" id="KW-0436">Ligase</keyword>
<dbReference type="GO" id="GO:0016405">
    <property type="term" value="F:CoA-ligase activity"/>
    <property type="evidence" value="ECO:0007669"/>
    <property type="project" value="TreeGrafter"/>
</dbReference>
<dbReference type="InterPro" id="IPR000873">
    <property type="entry name" value="AMP-dep_synth/lig_dom"/>
</dbReference>
<sequence>MLAADIVPDTQYSTIYKELFESSDPRFVKDDEPLILDAMNPHRYQTFADLKRKVRSLAISLRREPFNLQEGDVVVFCVPEDVESPIVLYGVACAGCAACIVKVNSPVDEVQGVFESVSPKAVIVHPDSLSTITALWDDGIPDIPVLSMGTKTQSLKGTTLLLLRDYIQDHAEDCLPSINPETSAFLLQTSGSTGTPKRVNLTQVDSLLEFLLVLMPSFLQATCGTGPWFSVSFICIRLGVPLYAMPFLIGFSNLNLVLSKVQEFGITLIYTLKTQSLYDIAYQPEANAYNYDLSTLRLVCTRGQPIPRDTLLRAGDSLKATMVNFFASTETGVVLAHSSTKQPYYEKIGMYAYANSMANIKVVDKKEASLGVEAELLVQGPMNAVGYYNRDDLTAKAFDQKGYYHTSDMVIVDQDNNYIILGRDNDVIKTKDGNIYPTQLEEICVMTSANVYE</sequence>
<dbReference type="InterPro" id="IPR020845">
    <property type="entry name" value="AMP-binding_CS"/>
</dbReference>
<accession>A0A077WFH4</accession>
<proteinExistence type="inferred from homology"/>
<dbReference type="GO" id="GO:0019748">
    <property type="term" value="P:secondary metabolic process"/>
    <property type="evidence" value="ECO:0007669"/>
    <property type="project" value="TreeGrafter"/>
</dbReference>
<dbReference type="Gene3D" id="3.40.50.12780">
    <property type="entry name" value="N-terminal domain of ligase-like"/>
    <property type="match status" value="1"/>
</dbReference>
<dbReference type="PROSITE" id="PS00455">
    <property type="entry name" value="AMP_BINDING"/>
    <property type="match status" value="1"/>
</dbReference>
<evidence type="ECO:0000256" key="2">
    <source>
        <dbReference type="ARBA" id="ARBA00022598"/>
    </source>
</evidence>
<dbReference type="SUPFAM" id="SSF56801">
    <property type="entry name" value="Acetyl-CoA synthetase-like"/>
    <property type="match status" value="1"/>
</dbReference>
<feature type="domain" description="AMP-dependent synthetase/ligase" evidence="3">
    <location>
        <begin position="40"/>
        <end position="388"/>
    </location>
</feature>
<evidence type="ECO:0000256" key="1">
    <source>
        <dbReference type="ARBA" id="ARBA00006432"/>
    </source>
</evidence>